<sequence length="329" mass="37533">MAHGSASGKKRSFAEAQLDRSDSASQKSGKHSKSLRTSAEKTYEDNIQTDVTHQNSEDPPNNSLTKDEVYAKAYHMVEMLRAKREILANLNAKMIRIRTDVNAALDSFTENLIRVYRGTTGMVAEDFHFKEYQLVINPSDRKRYTAQEMIDRATKHALGSKVELYSSLRYVVGMSACIIHVTLSEVPEHFAFADLDTIDAHDYNRVFDLGRYSITMRDAFSKLIQLNTAMVEKIKAIDSRISQSRINFLQTGLKTRQELLKQSTKVLYLQDLRELDQNTFVQSVGNVIGFYELDHLEDFAPLCRPLEEYGRTLLKANDFSSDKPELELN</sequence>
<evidence type="ECO:0000313" key="3">
    <source>
        <dbReference type="Proteomes" id="UP001365128"/>
    </source>
</evidence>
<organism evidence="2 3">
    <name type="scientific">Phyllosticta citricarpa</name>
    <dbReference type="NCBI Taxonomy" id="55181"/>
    <lineage>
        <taxon>Eukaryota</taxon>
        <taxon>Fungi</taxon>
        <taxon>Dikarya</taxon>
        <taxon>Ascomycota</taxon>
        <taxon>Pezizomycotina</taxon>
        <taxon>Dothideomycetes</taxon>
        <taxon>Dothideomycetes incertae sedis</taxon>
        <taxon>Botryosphaeriales</taxon>
        <taxon>Phyllostictaceae</taxon>
        <taxon>Phyllosticta</taxon>
    </lineage>
</organism>
<evidence type="ECO:0000256" key="1">
    <source>
        <dbReference type="SAM" id="MobiDB-lite"/>
    </source>
</evidence>
<protein>
    <submittedName>
        <fullName evidence="2">Uncharacterized protein</fullName>
    </submittedName>
</protein>
<feature type="region of interest" description="Disordered" evidence="1">
    <location>
        <begin position="1"/>
        <end position="44"/>
    </location>
</feature>
<gene>
    <name evidence="2" type="ORF">IWX46DRAFT_638812</name>
</gene>
<dbReference type="EMBL" id="JBBPDW010000007">
    <property type="protein sequence ID" value="KAK7550628.1"/>
    <property type="molecule type" value="Genomic_DNA"/>
</dbReference>
<dbReference type="Proteomes" id="UP001365128">
    <property type="component" value="Unassembled WGS sequence"/>
</dbReference>
<reference evidence="2 3" key="1">
    <citation type="submission" date="2024-04" db="EMBL/GenBank/DDBJ databases">
        <title>Phyllosticta paracitricarpa is synonymous to the EU quarantine fungus P. citricarpa based on phylogenomic analyses.</title>
        <authorList>
            <consortium name="Lawrence Berkeley National Laboratory"/>
            <person name="Van Ingen-Buijs V.A."/>
            <person name="Van Westerhoven A.C."/>
            <person name="Haridas S."/>
            <person name="Skiadas P."/>
            <person name="Martin F."/>
            <person name="Groenewald J.Z."/>
            <person name="Crous P.W."/>
            <person name="Seidl M.F."/>
        </authorList>
    </citation>
    <scope>NUCLEOTIDE SEQUENCE [LARGE SCALE GENOMIC DNA]</scope>
    <source>
        <strain evidence="2 3">CBS 122670</strain>
    </source>
</reference>
<proteinExistence type="predicted"/>
<comment type="caution">
    <text evidence="2">The sequence shown here is derived from an EMBL/GenBank/DDBJ whole genome shotgun (WGS) entry which is preliminary data.</text>
</comment>
<accession>A0ABR1MMB3</accession>
<keyword evidence="3" id="KW-1185">Reference proteome</keyword>
<name>A0ABR1MMB3_9PEZI</name>
<evidence type="ECO:0000313" key="2">
    <source>
        <dbReference type="EMBL" id="KAK7550628.1"/>
    </source>
</evidence>